<dbReference type="InterPro" id="IPR050216">
    <property type="entry name" value="LRR_domain-containing"/>
</dbReference>
<dbReference type="SUPFAM" id="SSF52058">
    <property type="entry name" value="L domain-like"/>
    <property type="match status" value="1"/>
</dbReference>
<dbReference type="EMBL" id="MCBQ01021090">
    <property type="protein sequence ID" value="RKF54267.1"/>
    <property type="molecule type" value="Genomic_DNA"/>
</dbReference>
<proteinExistence type="predicted"/>
<comment type="caution">
    <text evidence="4">The sequence shown here is derived from an EMBL/GenBank/DDBJ whole genome shotgun (WGS) entry which is preliminary data.</text>
</comment>
<protein>
    <recommendedName>
        <fullName evidence="6">Glucose-repressible alcohol dehydrogenase transcriptional effector</fullName>
    </recommendedName>
</protein>
<dbReference type="AlphaFoldDB" id="A0A420HA16"/>
<sequence>MSSNYTLPQLPLNRNTDSNTKILKRPRASSPLFSSDSIFSSDPIFSSEDDEPSCENYIQERHKKKTRGPWFLHHPADIKDEITGRNTQRNKRSFKRNTDSGVFLGSDSSDSDEFLKSFESNKPVIKPIRPRISPCSSSPEDLALQRIQFCLEEGNETIDLSSLGLKSLSNEAVKQLSYFVRVPTVSEGLFTVLEPELKIFLASNQLTTLPHELFNLKHLEVLSLRGNLIHDLAPGIGNLLILKELNLSQNGLSYLPFEILNLISEKGSLESLSLHPNPFYEPQFPTGAKLWKPINRTDNPEDSSHNDQKFSPSLSKHENDKAWSSKWKVLFQASTEVRFMDINGSLVKGPAFSATGSQTTPSSLPVAEWNYNPIPPTPRGDSLSRVPSLLETALNACAKTQQLPSLTLYLPEDTPTYIYELLDLVSTDKERGSSYCTMCGRKFIIARTEWIEWWEISKDRSTNTSPSYDYVPNDRDYIERMVPLIRRGCSWLCVPTKNMSQ</sequence>
<name>A0A420HA16_9PEZI</name>
<reference evidence="4 5" key="1">
    <citation type="journal article" date="2018" name="BMC Genomics">
        <title>Comparative genome analyses reveal sequence features reflecting distinct modes of host-adaptation between dicot and monocot powdery mildew.</title>
        <authorList>
            <person name="Wu Y."/>
            <person name="Ma X."/>
            <person name="Pan Z."/>
            <person name="Kale S.D."/>
            <person name="Song Y."/>
            <person name="King H."/>
            <person name="Zhang Q."/>
            <person name="Presley C."/>
            <person name="Deng X."/>
            <person name="Wei C.I."/>
            <person name="Xiao S."/>
        </authorList>
    </citation>
    <scope>NUCLEOTIDE SEQUENCE [LARGE SCALE GENOMIC DNA]</scope>
    <source>
        <strain evidence="4">UMSG3</strain>
    </source>
</reference>
<feature type="region of interest" description="Disordered" evidence="3">
    <location>
        <begin position="1"/>
        <end position="52"/>
    </location>
</feature>
<dbReference type="InterPro" id="IPR032675">
    <property type="entry name" value="LRR_dom_sf"/>
</dbReference>
<dbReference type="Gene3D" id="3.80.10.10">
    <property type="entry name" value="Ribonuclease Inhibitor"/>
    <property type="match status" value="1"/>
</dbReference>
<evidence type="ECO:0008006" key="6">
    <source>
        <dbReference type="Google" id="ProtNLM"/>
    </source>
</evidence>
<dbReference type="STRING" id="62708.A0A420HA16"/>
<dbReference type="SMART" id="SM00369">
    <property type="entry name" value="LRR_TYP"/>
    <property type="match status" value="2"/>
</dbReference>
<evidence type="ECO:0000256" key="1">
    <source>
        <dbReference type="ARBA" id="ARBA00022614"/>
    </source>
</evidence>
<feature type="compositionally biased region" description="Polar residues" evidence="3">
    <location>
        <begin position="1"/>
        <end position="21"/>
    </location>
</feature>
<dbReference type="InterPro" id="IPR003591">
    <property type="entry name" value="Leu-rich_rpt_typical-subtyp"/>
</dbReference>
<keyword evidence="2" id="KW-0677">Repeat</keyword>
<dbReference type="PANTHER" id="PTHR48051">
    <property type="match status" value="1"/>
</dbReference>
<keyword evidence="5" id="KW-1185">Reference proteome</keyword>
<dbReference type="Proteomes" id="UP000283383">
    <property type="component" value="Unassembled WGS sequence"/>
</dbReference>
<dbReference type="PANTHER" id="PTHR48051:SF1">
    <property type="entry name" value="RAS SUPPRESSOR PROTEIN 1"/>
    <property type="match status" value="1"/>
</dbReference>
<evidence type="ECO:0000313" key="5">
    <source>
        <dbReference type="Proteomes" id="UP000283383"/>
    </source>
</evidence>
<feature type="compositionally biased region" description="Low complexity" evidence="3">
    <location>
        <begin position="29"/>
        <end position="46"/>
    </location>
</feature>
<accession>A0A420HA16</accession>
<dbReference type="GO" id="GO:0005737">
    <property type="term" value="C:cytoplasm"/>
    <property type="evidence" value="ECO:0007669"/>
    <property type="project" value="TreeGrafter"/>
</dbReference>
<organism evidence="4 5">
    <name type="scientific">Golovinomyces cichoracearum</name>
    <dbReference type="NCBI Taxonomy" id="62708"/>
    <lineage>
        <taxon>Eukaryota</taxon>
        <taxon>Fungi</taxon>
        <taxon>Dikarya</taxon>
        <taxon>Ascomycota</taxon>
        <taxon>Pezizomycotina</taxon>
        <taxon>Leotiomycetes</taxon>
        <taxon>Erysiphales</taxon>
        <taxon>Erysiphaceae</taxon>
        <taxon>Golovinomyces</taxon>
    </lineage>
</organism>
<keyword evidence="1" id="KW-0433">Leucine-rich repeat</keyword>
<evidence type="ECO:0000256" key="3">
    <source>
        <dbReference type="SAM" id="MobiDB-lite"/>
    </source>
</evidence>
<feature type="region of interest" description="Disordered" evidence="3">
    <location>
        <begin position="290"/>
        <end position="317"/>
    </location>
</feature>
<evidence type="ECO:0000256" key="2">
    <source>
        <dbReference type="ARBA" id="ARBA00022737"/>
    </source>
</evidence>
<gene>
    <name evidence="4" type="ORF">GcM3_210040</name>
</gene>
<feature type="region of interest" description="Disordered" evidence="3">
    <location>
        <begin position="83"/>
        <end position="102"/>
    </location>
</feature>
<feature type="compositionally biased region" description="Basic and acidic residues" evidence="3">
    <location>
        <begin position="298"/>
        <end position="308"/>
    </location>
</feature>
<evidence type="ECO:0000313" key="4">
    <source>
        <dbReference type="EMBL" id="RKF54267.1"/>
    </source>
</evidence>